<feature type="region of interest" description="Disordered" evidence="5">
    <location>
        <begin position="1"/>
        <end position="80"/>
    </location>
</feature>
<feature type="compositionally biased region" description="Polar residues" evidence="5">
    <location>
        <begin position="42"/>
        <end position="51"/>
    </location>
</feature>
<dbReference type="InterPro" id="IPR009057">
    <property type="entry name" value="Homeodomain-like_sf"/>
</dbReference>
<dbReference type="SUPFAM" id="SSF46689">
    <property type="entry name" value="Homeodomain-like"/>
    <property type="match status" value="1"/>
</dbReference>
<keyword evidence="3" id="KW-0804">Transcription</keyword>
<organism evidence="7 8">
    <name type="scientific">Raphanus sativus</name>
    <name type="common">Radish</name>
    <name type="synonym">Raphanus raphanistrum var. sativus</name>
    <dbReference type="NCBI Taxonomy" id="3726"/>
    <lineage>
        <taxon>Eukaryota</taxon>
        <taxon>Viridiplantae</taxon>
        <taxon>Streptophyta</taxon>
        <taxon>Embryophyta</taxon>
        <taxon>Tracheophyta</taxon>
        <taxon>Spermatophyta</taxon>
        <taxon>Magnoliopsida</taxon>
        <taxon>eudicotyledons</taxon>
        <taxon>Gunneridae</taxon>
        <taxon>Pentapetalae</taxon>
        <taxon>rosids</taxon>
        <taxon>malvids</taxon>
        <taxon>Brassicales</taxon>
        <taxon>Brassicaceae</taxon>
        <taxon>Brassiceae</taxon>
        <taxon>Raphanus</taxon>
    </lineage>
</organism>
<evidence type="ECO:0000256" key="1">
    <source>
        <dbReference type="ARBA" id="ARBA00004123"/>
    </source>
</evidence>
<dbReference type="AlphaFoldDB" id="A0A6J0LGW4"/>
<dbReference type="FunFam" id="1.10.10.60:FF:000002">
    <property type="entry name" value="Myb family transcription factor"/>
    <property type="match status" value="1"/>
</dbReference>
<feature type="compositionally biased region" description="Acidic residues" evidence="5">
    <location>
        <begin position="29"/>
        <end position="39"/>
    </location>
</feature>
<feature type="compositionally biased region" description="Low complexity" evidence="5">
    <location>
        <begin position="270"/>
        <end position="287"/>
    </location>
</feature>
<dbReference type="GO" id="GO:0005634">
    <property type="term" value="C:nucleus"/>
    <property type="evidence" value="ECO:0007669"/>
    <property type="project" value="UniProtKB-SubCell"/>
</dbReference>
<feature type="region of interest" description="Disordered" evidence="5">
    <location>
        <begin position="268"/>
        <end position="288"/>
    </location>
</feature>
<feature type="compositionally biased region" description="Basic and acidic residues" evidence="5">
    <location>
        <begin position="54"/>
        <end position="65"/>
    </location>
</feature>
<evidence type="ECO:0000256" key="4">
    <source>
        <dbReference type="ARBA" id="ARBA00023242"/>
    </source>
</evidence>
<name>A0A6J0LGW4_RAPSA</name>
<protein>
    <submittedName>
        <fullName evidence="8">Uncharacterized protein LOC108829586</fullName>
    </submittedName>
</protein>
<dbReference type="PROSITE" id="PS51294">
    <property type="entry name" value="HTH_MYB"/>
    <property type="match status" value="1"/>
</dbReference>
<reference evidence="7" key="1">
    <citation type="journal article" date="2019" name="Database">
        <title>The radish genome database (RadishGD): an integrated information resource for radish genomics.</title>
        <authorList>
            <person name="Yu H.J."/>
            <person name="Baek S."/>
            <person name="Lee Y.J."/>
            <person name="Cho A."/>
            <person name="Mun J.H."/>
        </authorList>
    </citation>
    <scope>NUCLEOTIDE SEQUENCE [LARGE SCALE GENOMIC DNA]</scope>
    <source>
        <strain evidence="7">cv. WK10039</strain>
    </source>
</reference>
<dbReference type="InterPro" id="IPR017930">
    <property type="entry name" value="Myb_dom"/>
</dbReference>
<dbReference type="Proteomes" id="UP000504610">
    <property type="component" value="Chromosome 6"/>
</dbReference>
<dbReference type="InterPro" id="IPR001005">
    <property type="entry name" value="SANT/Myb"/>
</dbReference>
<feature type="compositionally biased region" description="Polar residues" evidence="5">
    <location>
        <begin position="1"/>
        <end position="20"/>
    </location>
</feature>
<feature type="region of interest" description="Disordered" evidence="5">
    <location>
        <begin position="360"/>
        <end position="390"/>
    </location>
</feature>
<feature type="compositionally biased region" description="Low complexity" evidence="5">
    <location>
        <begin position="367"/>
        <end position="377"/>
    </location>
</feature>
<accession>A0A6J0LGW4</accession>
<sequence length="407" mass="45782">MRSSSQSSENSKTCPSNKFKTTTKKEDNRDDEDEDEEERSVDQSPSRNSYVEESGSHHHNNDQIKKNGGSVRPYNRSKTPRLRWTPELHLRFLQAVERLGGPDRATPKLVLQLMNVKGLGIAHVKSHLQMYRSKKTDDPNQGDQGFSFEHGGGYTCNLGQLPMLQSFDQRPSTSLGYGGGSWTDHRRQVYRSPWRGLTARDSTRTRQTLSSSQSGERFRGISNNILDDKNKTILFRINSHEAAQENNGVAEAVPSIHRSFLEGMKTLSKSWGQSPSSIPNSSTASRPQDLCATTLSSNQKENLRVAEETENVLKRKRLSLSDDCNKSDQDLDLSLSLKVPRTHNNLGDFLLEDEEKEHDDHEDIKGLSLSLSSSSSSKFDRVIRKEDQNDPKTRNISVLASPLDLTL</sequence>
<evidence type="ECO:0000256" key="2">
    <source>
        <dbReference type="ARBA" id="ARBA00023015"/>
    </source>
</evidence>
<evidence type="ECO:0000313" key="8">
    <source>
        <dbReference type="RefSeq" id="XP_018458721.1"/>
    </source>
</evidence>
<reference evidence="8" key="2">
    <citation type="submission" date="2025-08" db="UniProtKB">
        <authorList>
            <consortium name="RefSeq"/>
        </authorList>
    </citation>
    <scope>IDENTIFICATION</scope>
    <source>
        <tissue evidence="8">Leaf</tissue>
    </source>
</reference>
<dbReference type="GO" id="GO:0003677">
    <property type="term" value="F:DNA binding"/>
    <property type="evidence" value="ECO:0007669"/>
    <property type="project" value="InterPro"/>
</dbReference>
<dbReference type="NCBIfam" id="TIGR01557">
    <property type="entry name" value="myb_SHAQKYF"/>
    <property type="match status" value="1"/>
</dbReference>
<dbReference type="Pfam" id="PF00249">
    <property type="entry name" value="Myb_DNA-binding"/>
    <property type="match status" value="1"/>
</dbReference>
<proteinExistence type="predicted"/>
<evidence type="ECO:0000256" key="5">
    <source>
        <dbReference type="SAM" id="MobiDB-lite"/>
    </source>
</evidence>
<dbReference type="InterPro" id="IPR046955">
    <property type="entry name" value="PHR1-like"/>
</dbReference>
<dbReference type="GeneID" id="108829586"/>
<dbReference type="RefSeq" id="XP_018458721.1">
    <property type="nucleotide sequence ID" value="XM_018603219.2"/>
</dbReference>
<dbReference type="InterPro" id="IPR006447">
    <property type="entry name" value="Myb_dom_plants"/>
</dbReference>
<dbReference type="Gene3D" id="1.10.10.60">
    <property type="entry name" value="Homeodomain-like"/>
    <property type="match status" value="1"/>
</dbReference>
<dbReference type="OrthoDB" id="551907at2759"/>
<gene>
    <name evidence="8" type="primary">LOC108829586</name>
</gene>
<dbReference type="GO" id="GO:0003700">
    <property type="term" value="F:DNA-binding transcription factor activity"/>
    <property type="evidence" value="ECO:0007669"/>
    <property type="project" value="InterPro"/>
</dbReference>
<keyword evidence="2" id="KW-0805">Transcription regulation</keyword>
<evidence type="ECO:0000313" key="7">
    <source>
        <dbReference type="Proteomes" id="UP000504610"/>
    </source>
</evidence>
<dbReference type="PANTHER" id="PTHR31314">
    <property type="entry name" value="MYB FAMILY TRANSCRIPTION FACTOR PHL7-LIKE"/>
    <property type="match status" value="1"/>
</dbReference>
<evidence type="ECO:0000256" key="3">
    <source>
        <dbReference type="ARBA" id="ARBA00023163"/>
    </source>
</evidence>
<feature type="compositionally biased region" description="Basic and acidic residues" evidence="5">
    <location>
        <begin position="378"/>
        <end position="390"/>
    </location>
</feature>
<comment type="subcellular location">
    <subcellularLocation>
        <location evidence="1">Nucleus</location>
    </subcellularLocation>
</comment>
<keyword evidence="4" id="KW-0539">Nucleus</keyword>
<evidence type="ECO:0000259" key="6">
    <source>
        <dbReference type="PROSITE" id="PS51294"/>
    </source>
</evidence>
<dbReference type="KEGG" id="rsz:108829586"/>
<feature type="domain" description="HTH myb-type" evidence="6">
    <location>
        <begin position="76"/>
        <end position="136"/>
    </location>
</feature>
<dbReference type="PANTHER" id="PTHR31314:SF83">
    <property type="entry name" value="HTH MYB-TYPE DOMAIN-CONTAINING PROTEIN"/>
    <property type="match status" value="1"/>
</dbReference>
<keyword evidence="7" id="KW-1185">Reference proteome</keyword>